<dbReference type="InterPro" id="IPR027417">
    <property type="entry name" value="P-loop_NTPase"/>
</dbReference>
<evidence type="ECO:0000256" key="4">
    <source>
        <dbReference type="HAMAP-Rule" id="MF_00636"/>
    </source>
</evidence>
<dbReference type="InterPro" id="IPR005337">
    <property type="entry name" value="RapZ-like"/>
</dbReference>
<sequence>MQTVIITGMSGAGKSTAVHILEDIGYYCIDNIPPTLISNFIILCQNSNFALNKIAFVVDARSGELVTHLADEIDMFKKRGNECAVVFLDADDETIIKRYKETRRKHPHAANGRIESGIKFERALLSEIRSRADIVVDTSKLLTKELREKLLTIFESSTRKYEPISVNVVSFGFKRGVPLDCDLMFDVRFMPNPFYDDELRGFTGKDARVADYAMANESSQKFLRKLEDMITFLLPLYAEEGKQSLVVGIGCTGGKHRSVAVAEHLAKFLSQKNYLTSVNHRDLGNE</sequence>
<dbReference type="SUPFAM" id="SSF52540">
    <property type="entry name" value="P-loop containing nucleoside triphosphate hydrolases"/>
    <property type="match status" value="1"/>
</dbReference>
<dbReference type="GO" id="GO:0005525">
    <property type="term" value="F:GTP binding"/>
    <property type="evidence" value="ECO:0007669"/>
    <property type="project" value="UniProtKB-UniRule"/>
</dbReference>
<accession>A0A926DJ49</accession>
<feature type="binding site" evidence="4">
    <location>
        <begin position="59"/>
        <end position="62"/>
    </location>
    <ligand>
        <name>GTP</name>
        <dbReference type="ChEBI" id="CHEBI:37565"/>
    </ligand>
</feature>
<proteinExistence type="inferred from homology"/>
<dbReference type="HAMAP" id="MF_00636">
    <property type="entry name" value="RapZ_like"/>
    <property type="match status" value="1"/>
</dbReference>
<protein>
    <submittedName>
        <fullName evidence="7">RNase adapter RapZ</fullName>
    </submittedName>
</protein>
<dbReference type="PIRSF" id="PIRSF005052">
    <property type="entry name" value="P-loopkin"/>
    <property type="match status" value="1"/>
</dbReference>
<dbReference type="Pfam" id="PF03668">
    <property type="entry name" value="RapZ-like_N"/>
    <property type="match status" value="1"/>
</dbReference>
<dbReference type="Gene3D" id="3.40.50.300">
    <property type="entry name" value="P-loop containing nucleotide triphosphate hydrolases"/>
    <property type="match status" value="1"/>
</dbReference>
<evidence type="ECO:0000259" key="6">
    <source>
        <dbReference type="Pfam" id="PF22740"/>
    </source>
</evidence>
<feature type="domain" description="RapZ C-terminal" evidence="6">
    <location>
        <begin position="165"/>
        <end position="283"/>
    </location>
</feature>
<dbReference type="NCBIfam" id="NF003828">
    <property type="entry name" value="PRK05416.1"/>
    <property type="match status" value="1"/>
</dbReference>
<dbReference type="Pfam" id="PF22740">
    <property type="entry name" value="PapZ_C"/>
    <property type="match status" value="1"/>
</dbReference>
<dbReference type="RefSeq" id="WP_249311034.1">
    <property type="nucleotide sequence ID" value="NZ_JACRSU010000001.1"/>
</dbReference>
<evidence type="ECO:0000259" key="5">
    <source>
        <dbReference type="Pfam" id="PF03668"/>
    </source>
</evidence>
<feature type="binding site" evidence="4">
    <location>
        <begin position="8"/>
        <end position="15"/>
    </location>
    <ligand>
        <name>ATP</name>
        <dbReference type="ChEBI" id="CHEBI:30616"/>
    </ligand>
</feature>
<dbReference type="EMBL" id="JACRSU010000001">
    <property type="protein sequence ID" value="MBC8539843.1"/>
    <property type="molecule type" value="Genomic_DNA"/>
</dbReference>
<keyword evidence="2 4" id="KW-0067">ATP-binding</keyword>
<keyword evidence="8" id="KW-1185">Reference proteome</keyword>
<dbReference type="PANTHER" id="PTHR30448">
    <property type="entry name" value="RNASE ADAPTER PROTEIN RAPZ"/>
    <property type="match status" value="1"/>
</dbReference>
<keyword evidence="3 4" id="KW-0342">GTP-binding</keyword>
<dbReference type="AlphaFoldDB" id="A0A926DJ49"/>
<evidence type="ECO:0000313" key="8">
    <source>
        <dbReference type="Proteomes" id="UP000611762"/>
    </source>
</evidence>
<evidence type="ECO:0000256" key="3">
    <source>
        <dbReference type="ARBA" id="ARBA00023134"/>
    </source>
</evidence>
<organism evidence="7 8">
    <name type="scientific">Congzhengia minquanensis</name>
    <dbReference type="NCBI Taxonomy" id="2763657"/>
    <lineage>
        <taxon>Bacteria</taxon>
        <taxon>Bacillati</taxon>
        <taxon>Bacillota</taxon>
        <taxon>Clostridia</taxon>
        <taxon>Eubacteriales</taxon>
        <taxon>Oscillospiraceae</taxon>
        <taxon>Congzhengia</taxon>
    </lineage>
</organism>
<evidence type="ECO:0000256" key="2">
    <source>
        <dbReference type="ARBA" id="ARBA00022840"/>
    </source>
</evidence>
<feature type="domain" description="RapZ-like N-terminal" evidence="5">
    <location>
        <begin position="1"/>
        <end position="156"/>
    </location>
</feature>
<dbReference type="Proteomes" id="UP000611762">
    <property type="component" value="Unassembled WGS sequence"/>
</dbReference>
<dbReference type="InterPro" id="IPR053931">
    <property type="entry name" value="RapZ_C"/>
</dbReference>
<reference evidence="7" key="1">
    <citation type="submission" date="2020-08" db="EMBL/GenBank/DDBJ databases">
        <title>Genome public.</title>
        <authorList>
            <person name="Liu C."/>
            <person name="Sun Q."/>
        </authorList>
    </citation>
    <scope>NUCLEOTIDE SEQUENCE</scope>
    <source>
        <strain evidence="7">H8</strain>
    </source>
</reference>
<dbReference type="PANTHER" id="PTHR30448:SF0">
    <property type="entry name" value="RNASE ADAPTER PROTEIN RAPZ"/>
    <property type="match status" value="1"/>
</dbReference>
<evidence type="ECO:0000313" key="7">
    <source>
        <dbReference type="EMBL" id="MBC8539843.1"/>
    </source>
</evidence>
<dbReference type="InterPro" id="IPR053930">
    <property type="entry name" value="RapZ-like_N"/>
</dbReference>
<keyword evidence="1 4" id="KW-0547">Nucleotide-binding</keyword>
<evidence type="ECO:0000256" key="1">
    <source>
        <dbReference type="ARBA" id="ARBA00022741"/>
    </source>
</evidence>
<comment type="caution">
    <text evidence="7">The sequence shown here is derived from an EMBL/GenBank/DDBJ whole genome shotgun (WGS) entry which is preliminary data.</text>
</comment>
<dbReference type="GO" id="GO:0005524">
    <property type="term" value="F:ATP binding"/>
    <property type="evidence" value="ECO:0007669"/>
    <property type="project" value="UniProtKB-UniRule"/>
</dbReference>
<gene>
    <name evidence="7" type="primary">rapZ</name>
    <name evidence="7" type="ORF">H8698_02495</name>
</gene>
<name>A0A926DJ49_9FIRM</name>